<dbReference type="AlphaFoldDB" id="A0A1I7X253"/>
<keyword evidence="1" id="KW-1133">Transmembrane helix</keyword>
<feature type="transmembrane region" description="Helical" evidence="1">
    <location>
        <begin position="137"/>
        <end position="159"/>
    </location>
</feature>
<sequence length="282" mass="33112">MVDVVERLQLSSREKWAEHVRMTTMNLESLVFYVKVKSSKLVYNLTSRNLLSFLVVRPFYVFFYIKVDTIITDLKQQLACDEQLVEMEQKRRKEENQLISERPIIFVARSCILNISEKYIWERPCVKSKMLRNLCSVFMRFIFGVLMPGPLGLVFFGVIHRSSRQHQLRHVFIGSNLFCEVRLVEEEKIRFDLSSWKYADLRDAINTSTGKIGNHHLTNYLCINLTEHILGNFIIQQIILTLNANNFAHLGSSYVKVLIYFPINIKIIYRVNTTKYSLFANI</sequence>
<name>A0A1I7X253_HETBA</name>
<evidence type="ECO:0000313" key="2">
    <source>
        <dbReference type="Proteomes" id="UP000095283"/>
    </source>
</evidence>
<keyword evidence="2" id="KW-1185">Reference proteome</keyword>
<protein>
    <submittedName>
        <fullName evidence="3">Transmembrane protein</fullName>
    </submittedName>
</protein>
<proteinExistence type="predicted"/>
<evidence type="ECO:0000256" key="1">
    <source>
        <dbReference type="SAM" id="Phobius"/>
    </source>
</evidence>
<accession>A0A1I7X253</accession>
<keyword evidence="1" id="KW-0472">Membrane</keyword>
<dbReference type="Proteomes" id="UP000095283">
    <property type="component" value="Unplaced"/>
</dbReference>
<reference evidence="3" key="1">
    <citation type="submission" date="2016-11" db="UniProtKB">
        <authorList>
            <consortium name="WormBaseParasite"/>
        </authorList>
    </citation>
    <scope>IDENTIFICATION</scope>
</reference>
<evidence type="ECO:0000313" key="3">
    <source>
        <dbReference type="WBParaSite" id="Hba_11655"/>
    </source>
</evidence>
<dbReference type="WBParaSite" id="Hba_11655">
    <property type="protein sequence ID" value="Hba_11655"/>
    <property type="gene ID" value="Hba_11655"/>
</dbReference>
<keyword evidence="1" id="KW-0812">Transmembrane</keyword>
<organism evidence="2 3">
    <name type="scientific">Heterorhabditis bacteriophora</name>
    <name type="common">Entomopathogenic nematode worm</name>
    <dbReference type="NCBI Taxonomy" id="37862"/>
    <lineage>
        <taxon>Eukaryota</taxon>
        <taxon>Metazoa</taxon>
        <taxon>Ecdysozoa</taxon>
        <taxon>Nematoda</taxon>
        <taxon>Chromadorea</taxon>
        <taxon>Rhabditida</taxon>
        <taxon>Rhabditina</taxon>
        <taxon>Rhabditomorpha</taxon>
        <taxon>Strongyloidea</taxon>
        <taxon>Heterorhabditidae</taxon>
        <taxon>Heterorhabditis</taxon>
    </lineage>
</organism>